<dbReference type="RefSeq" id="WP_102172048.1">
    <property type="nucleotide sequence ID" value="NZ_NMQA01000072.1"/>
</dbReference>
<evidence type="ECO:0000313" key="2">
    <source>
        <dbReference type="Proteomes" id="UP000235025"/>
    </source>
</evidence>
<name>A0A2N6KIX1_9CYAN</name>
<sequence length="115" mass="12578">MSKITPAALGMTFALATIICYPSKTLSQTLKGGGNTTPPRGCLFGYADGTYAGSQAVTRYEFAAGMNACLNQVEEVIPYRANLATKSDFDVLIKRQVELNRQVRELNQRVDNVKK</sequence>
<dbReference type="PANTHER" id="PTHR43308">
    <property type="entry name" value="OUTER MEMBRANE PROTEIN ALPHA-RELATED"/>
    <property type="match status" value="1"/>
</dbReference>
<accession>A0A2N6KIX1</accession>
<comment type="caution">
    <text evidence="1">The sequence shown here is derived from an EMBL/GenBank/DDBJ whole genome shotgun (WGS) entry which is preliminary data.</text>
</comment>
<gene>
    <name evidence="1" type="ORF">CEN50_07075</name>
</gene>
<dbReference type="AlphaFoldDB" id="A0A2N6KIX1"/>
<protein>
    <submittedName>
        <fullName evidence="1">S-layer protein</fullName>
    </submittedName>
</protein>
<proteinExistence type="predicted"/>
<dbReference type="EMBL" id="NMQA01000072">
    <property type="protein sequence ID" value="PLZ99487.1"/>
    <property type="molecule type" value="Genomic_DNA"/>
</dbReference>
<dbReference type="InterPro" id="IPR051465">
    <property type="entry name" value="Cell_Envelope_Struct_Comp"/>
</dbReference>
<organism evidence="1 2">
    <name type="scientific">Fischerella thermalis CCMEE 5268</name>
    <dbReference type="NCBI Taxonomy" id="2019662"/>
    <lineage>
        <taxon>Bacteria</taxon>
        <taxon>Bacillati</taxon>
        <taxon>Cyanobacteriota</taxon>
        <taxon>Cyanophyceae</taxon>
        <taxon>Nostocales</taxon>
        <taxon>Hapalosiphonaceae</taxon>
        <taxon>Fischerella</taxon>
    </lineage>
</organism>
<evidence type="ECO:0000313" key="1">
    <source>
        <dbReference type="EMBL" id="PLZ99487.1"/>
    </source>
</evidence>
<dbReference type="PANTHER" id="PTHR43308:SF1">
    <property type="entry name" value="OUTER MEMBRANE PROTEIN ALPHA"/>
    <property type="match status" value="1"/>
</dbReference>
<dbReference type="Proteomes" id="UP000235025">
    <property type="component" value="Unassembled WGS sequence"/>
</dbReference>
<reference evidence="1 2" key="1">
    <citation type="submission" date="2017-07" db="EMBL/GenBank/DDBJ databases">
        <title>Genomes of Fischerella (Mastigocladus) sp. strains.</title>
        <authorList>
            <person name="Miller S.R."/>
        </authorList>
    </citation>
    <scope>NUCLEOTIDE SEQUENCE [LARGE SCALE GENOMIC DNA]</scope>
    <source>
        <strain evidence="1 2">CCMEE 5268</strain>
    </source>
</reference>